<comment type="subcellular location">
    <subcellularLocation>
        <location evidence="1">Cell membrane</location>
        <topology evidence="1">Multi-pass membrane protein</topology>
    </subcellularLocation>
</comment>
<comment type="similarity">
    <text evidence="7">Belongs to the phosphoethanolamine transferase family.</text>
</comment>
<evidence type="ECO:0000256" key="7">
    <source>
        <dbReference type="ARBA" id="ARBA00038481"/>
    </source>
</evidence>
<dbReference type="PANTHER" id="PTHR30443">
    <property type="entry name" value="INNER MEMBRANE PROTEIN"/>
    <property type="match status" value="1"/>
</dbReference>
<keyword evidence="10" id="KW-0614">Plasmid</keyword>
<dbReference type="InterPro" id="IPR017850">
    <property type="entry name" value="Alkaline_phosphatase_core_sf"/>
</dbReference>
<dbReference type="CDD" id="cd16017">
    <property type="entry name" value="LptA"/>
    <property type="match status" value="1"/>
</dbReference>
<keyword evidence="3" id="KW-0808">Transferase</keyword>
<dbReference type="AlphaFoldDB" id="A0A6B9G8B2"/>
<keyword evidence="2" id="KW-1003">Cell membrane</keyword>
<protein>
    <submittedName>
        <fullName evidence="10">Sulfatase</fullName>
    </submittedName>
</protein>
<dbReference type="InterPro" id="IPR040423">
    <property type="entry name" value="PEA_transferase"/>
</dbReference>
<dbReference type="PANTHER" id="PTHR30443:SF4">
    <property type="entry name" value="PHOSPHOETHANOLAMINE TRANSFERASE OPGE-RELATED"/>
    <property type="match status" value="1"/>
</dbReference>
<evidence type="ECO:0000256" key="1">
    <source>
        <dbReference type="ARBA" id="ARBA00004651"/>
    </source>
</evidence>
<evidence type="ECO:0000259" key="9">
    <source>
        <dbReference type="Pfam" id="PF00884"/>
    </source>
</evidence>
<sequence>MPENTVDISKQSLRLKENPTVIKSALKWIIPATIAAVAIPVGTGYAGVGNVALTFIILFIARKNRLTFCLASLILLLISFYIPVGYNFGRVSYPYVVSALQSNPGESLEFLQGVSFTAWLLFVMAITSLLLFFVYGGDFGKKHQVIYLILFIIVNLNSFPKRMAEEVITSMHKASLELKKLRASNLIPDDFPGLSHSGRYKNVIVIIGESVTRDYLSVYGYQHNTTPWLNTAPGLFFTDYISTAPNTYLSLPRTLALSDGVKTQENNNIVALANRAGFNTFWVSNQGFLATFDTPATLIGSRANHQAFFKTGDFDENDTDDMALLEHLHSIVNANHSTDNAVFLHMIGSHPDTCSRLNGYPVTLHISQQESFNCYLATLQKLDTFMERAHNILEHSGESYALIYFSDHGMSIDNSVRPVRHGVDAQQNYNVPFFILTSDNNQHLIDNTPISARHFMALYSWLTGIHSELIPAQSPAQVADQERTVFNGESLIPYNDLKKSEVVE</sequence>
<keyword evidence="4 8" id="KW-0812">Transmembrane</keyword>
<dbReference type="Proteomes" id="UP000502005">
    <property type="component" value="Plasmid pNE1B"/>
</dbReference>
<evidence type="ECO:0000256" key="4">
    <source>
        <dbReference type="ARBA" id="ARBA00022692"/>
    </source>
</evidence>
<dbReference type="EMBL" id="CP024770">
    <property type="protein sequence ID" value="QGY32812.1"/>
    <property type="molecule type" value="Genomic_DNA"/>
</dbReference>
<evidence type="ECO:0000256" key="2">
    <source>
        <dbReference type="ARBA" id="ARBA00022475"/>
    </source>
</evidence>
<evidence type="ECO:0000313" key="10">
    <source>
        <dbReference type="EMBL" id="QGY32812.1"/>
    </source>
</evidence>
<accession>A0A6B9G8B2</accession>
<keyword evidence="6 8" id="KW-0472">Membrane</keyword>
<evidence type="ECO:0000256" key="5">
    <source>
        <dbReference type="ARBA" id="ARBA00022989"/>
    </source>
</evidence>
<keyword evidence="5 8" id="KW-1133">Transmembrane helix</keyword>
<evidence type="ECO:0000256" key="3">
    <source>
        <dbReference type="ARBA" id="ARBA00022679"/>
    </source>
</evidence>
<feature type="transmembrane region" description="Helical" evidence="8">
    <location>
        <begin position="110"/>
        <end position="133"/>
    </location>
</feature>
<feature type="domain" description="Sulfatase N-terminal" evidence="9">
    <location>
        <begin position="201"/>
        <end position="457"/>
    </location>
</feature>
<evidence type="ECO:0000313" key="11">
    <source>
        <dbReference type="Proteomes" id="UP000502005"/>
    </source>
</evidence>
<reference evidence="10 11" key="1">
    <citation type="submission" date="2017-11" db="EMBL/GenBank/DDBJ databases">
        <title>Genome sequence of Pantoea cypripedii NE1.</title>
        <authorList>
            <person name="Nascimento F.X."/>
        </authorList>
    </citation>
    <scope>NUCLEOTIDE SEQUENCE [LARGE SCALE GENOMIC DNA]</scope>
    <source>
        <strain evidence="10 11">NE1</strain>
        <plasmid evidence="11">pne1b</plasmid>
    </source>
</reference>
<dbReference type="InterPro" id="IPR000917">
    <property type="entry name" value="Sulfatase_N"/>
</dbReference>
<evidence type="ECO:0000256" key="8">
    <source>
        <dbReference type="SAM" id="Phobius"/>
    </source>
</evidence>
<dbReference type="GO" id="GO:0009244">
    <property type="term" value="P:lipopolysaccharide core region biosynthetic process"/>
    <property type="evidence" value="ECO:0007669"/>
    <property type="project" value="TreeGrafter"/>
</dbReference>
<dbReference type="Gene3D" id="3.40.720.10">
    <property type="entry name" value="Alkaline Phosphatase, subunit A"/>
    <property type="match status" value="1"/>
</dbReference>
<gene>
    <name evidence="10" type="ORF">CUN67_28145</name>
</gene>
<dbReference type="Pfam" id="PF00884">
    <property type="entry name" value="Sulfatase"/>
    <property type="match status" value="1"/>
</dbReference>
<dbReference type="SUPFAM" id="SSF53649">
    <property type="entry name" value="Alkaline phosphatase-like"/>
    <property type="match status" value="1"/>
</dbReference>
<feature type="transmembrane region" description="Helical" evidence="8">
    <location>
        <begin position="28"/>
        <end position="61"/>
    </location>
</feature>
<organism evidence="10 11">
    <name type="scientific">Pantoea cypripedii</name>
    <name type="common">Pectobacterium cypripedii</name>
    <name type="synonym">Erwinia cypripedii</name>
    <dbReference type="NCBI Taxonomy" id="55209"/>
    <lineage>
        <taxon>Bacteria</taxon>
        <taxon>Pseudomonadati</taxon>
        <taxon>Pseudomonadota</taxon>
        <taxon>Gammaproteobacteria</taxon>
        <taxon>Enterobacterales</taxon>
        <taxon>Erwiniaceae</taxon>
        <taxon>Pantoea</taxon>
    </lineage>
</organism>
<feature type="transmembrane region" description="Helical" evidence="8">
    <location>
        <begin position="145"/>
        <end position="163"/>
    </location>
</feature>
<proteinExistence type="inferred from homology"/>
<dbReference type="GO" id="GO:0005886">
    <property type="term" value="C:plasma membrane"/>
    <property type="evidence" value="ECO:0007669"/>
    <property type="project" value="UniProtKB-SubCell"/>
</dbReference>
<feature type="transmembrane region" description="Helical" evidence="8">
    <location>
        <begin position="68"/>
        <end position="86"/>
    </location>
</feature>
<name>A0A6B9G8B2_PANCY</name>
<dbReference type="GO" id="GO:0016776">
    <property type="term" value="F:phosphotransferase activity, phosphate group as acceptor"/>
    <property type="evidence" value="ECO:0007669"/>
    <property type="project" value="TreeGrafter"/>
</dbReference>
<geneLocation type="plasmid" evidence="11">
    <name>pne1b</name>
</geneLocation>
<dbReference type="InterPro" id="IPR058130">
    <property type="entry name" value="PEA_transf_C"/>
</dbReference>
<evidence type="ECO:0000256" key="6">
    <source>
        <dbReference type="ARBA" id="ARBA00023136"/>
    </source>
</evidence>